<proteinExistence type="predicted"/>
<sequence length="95" mass="10109">MAGVNKVGVEMSIRFRGEEVHSFEIYPDAPENLYDSTESATIPHAYGGKEDAGALPAPKQTGPHAILATAIKNAKASSEAFLADKCEGPVKFDDM</sequence>
<gene>
    <name evidence="2" type="primary">Aste57867_10296</name>
    <name evidence="1" type="ORF">As57867_010256</name>
    <name evidence="2" type="ORF">ASTE57867_10296</name>
</gene>
<dbReference type="EMBL" id="VJMH01005196">
    <property type="protein sequence ID" value="KAF0699140.1"/>
    <property type="molecule type" value="Genomic_DNA"/>
</dbReference>
<name>A0A485KQZ6_9STRA</name>
<dbReference type="AlphaFoldDB" id="A0A485KQZ6"/>
<evidence type="ECO:0000313" key="1">
    <source>
        <dbReference type="EMBL" id="KAF0699140.1"/>
    </source>
</evidence>
<reference evidence="1" key="2">
    <citation type="submission" date="2019-06" db="EMBL/GenBank/DDBJ databases">
        <title>Genomics analysis of Aphanomyces spp. identifies a new class of oomycete effector associated with host adaptation.</title>
        <authorList>
            <person name="Gaulin E."/>
        </authorList>
    </citation>
    <scope>NUCLEOTIDE SEQUENCE</scope>
    <source>
        <strain evidence="1">CBS 578.67</strain>
    </source>
</reference>
<evidence type="ECO:0000313" key="2">
    <source>
        <dbReference type="EMBL" id="VFT87170.1"/>
    </source>
</evidence>
<evidence type="ECO:0000313" key="3">
    <source>
        <dbReference type="Proteomes" id="UP000332933"/>
    </source>
</evidence>
<dbReference type="OrthoDB" id="57928at2759"/>
<accession>A0A485KQZ6</accession>
<reference evidence="2 3" key="1">
    <citation type="submission" date="2019-03" db="EMBL/GenBank/DDBJ databases">
        <authorList>
            <person name="Gaulin E."/>
            <person name="Dumas B."/>
        </authorList>
    </citation>
    <scope>NUCLEOTIDE SEQUENCE [LARGE SCALE GENOMIC DNA]</scope>
    <source>
        <strain evidence="2">CBS 568.67</strain>
    </source>
</reference>
<keyword evidence="3" id="KW-1185">Reference proteome</keyword>
<dbReference type="Proteomes" id="UP000332933">
    <property type="component" value="Unassembled WGS sequence"/>
</dbReference>
<dbReference type="EMBL" id="CAADRA010005217">
    <property type="protein sequence ID" value="VFT87170.1"/>
    <property type="molecule type" value="Genomic_DNA"/>
</dbReference>
<protein>
    <submittedName>
        <fullName evidence="2">Aste57867_10296 protein</fullName>
    </submittedName>
</protein>
<organism evidence="2 3">
    <name type="scientific">Aphanomyces stellatus</name>
    <dbReference type="NCBI Taxonomy" id="120398"/>
    <lineage>
        <taxon>Eukaryota</taxon>
        <taxon>Sar</taxon>
        <taxon>Stramenopiles</taxon>
        <taxon>Oomycota</taxon>
        <taxon>Saprolegniomycetes</taxon>
        <taxon>Saprolegniales</taxon>
        <taxon>Verrucalvaceae</taxon>
        <taxon>Aphanomyces</taxon>
    </lineage>
</organism>